<gene>
    <name evidence="2" type="ORF">EJB06_16630</name>
</gene>
<dbReference type="EMBL" id="RXLQ01000008">
    <property type="protein sequence ID" value="RSZ57945.1"/>
    <property type="molecule type" value="Genomic_DNA"/>
</dbReference>
<proteinExistence type="predicted"/>
<reference evidence="2 3" key="1">
    <citation type="submission" date="2018-12" db="EMBL/GenBank/DDBJ databases">
        <authorList>
            <person name="Yang E."/>
        </authorList>
    </citation>
    <scope>NUCLEOTIDE SEQUENCE [LARGE SCALE GENOMIC DNA]</scope>
    <source>
        <strain evidence="2 3">SOD</strain>
    </source>
</reference>
<dbReference type="InterPro" id="IPR046866">
    <property type="entry name" value="FapA_N"/>
</dbReference>
<protein>
    <submittedName>
        <fullName evidence="2">DUF342 domain-containing protein</fullName>
    </submittedName>
</protein>
<sequence>MRQAVTLEKTYQERKILARYISSTAQWSTVLSIEHPGAHPARPPASPAPALPDLDHCIIERHDGVYGDPSVLGTTFGAAIDRIFATSYLAGLDYPLLLKAIYGAGEPLPRSPDGHVIIRLASAIVPFSPARRSLYKSVKINRGRAEYYFEPVYLADPGEPDGPGTPARLDVDEFIADMWSKGIRFGIDVEAVRQAIDGGKSERVTVASLLEPRPGRDAHVIEVTSDLHRSDAPLQLANGKLDLMAFQNRFPQVEKGVRLLKKIPCVAGKPGFELSGLRIEPPVPKDTEVTPMAGPGTVVEVTAEGEFLVAQHAGFLNVDSRSGQISVGDKIVSRDGVSARTTGNLKLTGDFEEFGEVQEKRVVEGEGILIHADVFGSIISRGGMVQLNRNLVGGAAHNARGDIRVKGVASGSVIQASQGEVVLNRAESCVISGTRVTILHAVNCEIMAEDVVINQAEGCAIAARTVTVNSAGPRRQSEMSVFALQPDSARLDEVIAAMTARVAQFAVLAQRRKDEMEAMTNEPEVRKYVMLASKVRKKELILTEEQVPMFQKMALAAGPALKAIAKVSLAVKAAETEQQAGAALVEELVRQRVDSAGVSAVTIKRIEGETVVRSMSYNPDGSSIYDLPAKDIKLRLRTTRAEGDMIFAGEEGALDWKSGG</sequence>
<name>A0A430HKA3_9BURK</name>
<organism evidence="2 3">
    <name type="scientific">Massilia atriviolacea</name>
    <dbReference type="NCBI Taxonomy" id="2495579"/>
    <lineage>
        <taxon>Bacteria</taxon>
        <taxon>Pseudomonadati</taxon>
        <taxon>Pseudomonadota</taxon>
        <taxon>Betaproteobacteria</taxon>
        <taxon>Burkholderiales</taxon>
        <taxon>Oxalobacteraceae</taxon>
        <taxon>Telluria group</taxon>
        <taxon>Massilia</taxon>
    </lineage>
</organism>
<evidence type="ECO:0000259" key="1">
    <source>
        <dbReference type="Pfam" id="PF20250"/>
    </source>
</evidence>
<dbReference type="InterPro" id="IPR005646">
    <property type="entry name" value="FapA"/>
</dbReference>
<comment type="caution">
    <text evidence="2">The sequence shown here is derived from an EMBL/GenBank/DDBJ whole genome shotgun (WGS) entry which is preliminary data.</text>
</comment>
<evidence type="ECO:0000313" key="2">
    <source>
        <dbReference type="EMBL" id="RSZ57945.1"/>
    </source>
</evidence>
<feature type="domain" description="Flagellar Assembly Protein A N-terminal region" evidence="1">
    <location>
        <begin position="168"/>
        <end position="319"/>
    </location>
</feature>
<keyword evidence="3" id="KW-1185">Reference proteome</keyword>
<dbReference type="PANTHER" id="PTHR38032:SF1">
    <property type="entry name" value="RNA-BINDING PROTEIN KHPB N-TERMINAL DOMAIN-CONTAINING PROTEIN"/>
    <property type="match status" value="1"/>
</dbReference>
<evidence type="ECO:0000313" key="3">
    <source>
        <dbReference type="Proteomes" id="UP000278085"/>
    </source>
</evidence>
<dbReference type="PANTHER" id="PTHR38032">
    <property type="entry name" value="POLYMERASE-RELATED"/>
    <property type="match status" value="1"/>
</dbReference>
<dbReference type="AlphaFoldDB" id="A0A430HKA3"/>
<dbReference type="Pfam" id="PF20250">
    <property type="entry name" value="FapA_N"/>
    <property type="match status" value="1"/>
</dbReference>
<dbReference type="Proteomes" id="UP000278085">
    <property type="component" value="Unassembled WGS sequence"/>
</dbReference>
<accession>A0A430HKA3</accession>
<dbReference type="OrthoDB" id="8578642at2"/>